<keyword evidence="9" id="KW-0862">Zinc</keyword>
<dbReference type="InterPro" id="IPR005849">
    <property type="entry name" value="GalP_Utransf_N"/>
</dbReference>
<dbReference type="NCBIfam" id="TIGR00209">
    <property type="entry name" value="galT_1"/>
    <property type="match status" value="1"/>
</dbReference>
<dbReference type="Pfam" id="PF01087">
    <property type="entry name" value="GalP_UDP_transf"/>
    <property type="match status" value="1"/>
</dbReference>
<evidence type="ECO:0000256" key="3">
    <source>
        <dbReference type="ARBA" id="ARBA00004947"/>
    </source>
</evidence>
<dbReference type="GO" id="GO:0008108">
    <property type="term" value="F:UDP-glucose:hexose-1-phosphate uridylyltransferase activity"/>
    <property type="evidence" value="ECO:0007669"/>
    <property type="project" value="UniProtKB-EC"/>
</dbReference>
<evidence type="ECO:0000259" key="14">
    <source>
        <dbReference type="Pfam" id="PF02744"/>
    </source>
</evidence>
<dbReference type="GO" id="GO:0005737">
    <property type="term" value="C:cytoplasm"/>
    <property type="evidence" value="ECO:0007669"/>
    <property type="project" value="TreeGrafter"/>
</dbReference>
<protein>
    <recommendedName>
        <fullName evidence="12">UDP-glucose--hexose-1-phosphate uridylyltransferase</fullName>
        <ecNumber evidence="5">2.7.7.12</ecNumber>
    </recommendedName>
    <alternativeName>
        <fullName evidence="12">UDP-glucose--hexose-1-phosphate uridylyltransferase</fullName>
    </alternativeName>
</protein>
<dbReference type="PROSITE" id="PS00117">
    <property type="entry name" value="GAL_P_UDP_TRANSF_I"/>
    <property type="match status" value="1"/>
</dbReference>
<keyword evidence="7" id="KW-0548">Nucleotidyltransferase</keyword>
<dbReference type="AlphaFoldDB" id="A0A6J6C331"/>
<evidence type="ECO:0000259" key="13">
    <source>
        <dbReference type="Pfam" id="PF01087"/>
    </source>
</evidence>
<comment type="similarity">
    <text evidence="4">Belongs to the galactose-1-phosphate uridylyltransferase type 1 family.</text>
</comment>
<gene>
    <name evidence="15" type="ORF">UFOPK1503_00622</name>
</gene>
<dbReference type="Pfam" id="PF02744">
    <property type="entry name" value="GalP_UDP_tr_C"/>
    <property type="match status" value="1"/>
</dbReference>
<reference evidence="15" key="1">
    <citation type="submission" date="2020-05" db="EMBL/GenBank/DDBJ databases">
        <authorList>
            <person name="Chiriac C."/>
            <person name="Salcher M."/>
            <person name="Ghai R."/>
            <person name="Kavagutti S V."/>
        </authorList>
    </citation>
    <scope>NUCLEOTIDE SEQUENCE</scope>
</reference>
<evidence type="ECO:0000256" key="10">
    <source>
        <dbReference type="ARBA" id="ARBA00023144"/>
    </source>
</evidence>
<evidence type="ECO:0000256" key="8">
    <source>
        <dbReference type="ARBA" id="ARBA00022723"/>
    </source>
</evidence>
<dbReference type="GO" id="GO:0008270">
    <property type="term" value="F:zinc ion binding"/>
    <property type="evidence" value="ECO:0007669"/>
    <property type="project" value="InterPro"/>
</dbReference>
<dbReference type="UniPathway" id="UPA00214"/>
<dbReference type="InterPro" id="IPR036265">
    <property type="entry name" value="HIT-like_sf"/>
</dbReference>
<evidence type="ECO:0000256" key="12">
    <source>
        <dbReference type="ARBA" id="ARBA00030549"/>
    </source>
</evidence>
<dbReference type="SUPFAM" id="SSF54197">
    <property type="entry name" value="HIT-like"/>
    <property type="match status" value="2"/>
</dbReference>
<proteinExistence type="inferred from homology"/>
<comment type="catalytic activity">
    <reaction evidence="1">
        <text>alpha-D-galactose 1-phosphate + UDP-alpha-D-glucose = alpha-D-glucose 1-phosphate + UDP-alpha-D-galactose</text>
        <dbReference type="Rhea" id="RHEA:13989"/>
        <dbReference type="ChEBI" id="CHEBI:58336"/>
        <dbReference type="ChEBI" id="CHEBI:58601"/>
        <dbReference type="ChEBI" id="CHEBI:58885"/>
        <dbReference type="ChEBI" id="CHEBI:66914"/>
        <dbReference type="EC" id="2.7.7.12"/>
    </reaction>
</comment>
<keyword evidence="10" id="KW-0299">Galactose metabolism</keyword>
<dbReference type="InterPro" id="IPR019779">
    <property type="entry name" value="GalP_UDPtransf1_His-AS"/>
</dbReference>
<feature type="domain" description="Galactose-1-phosphate uridyl transferase C-terminal" evidence="14">
    <location>
        <begin position="235"/>
        <end position="325"/>
    </location>
</feature>
<keyword evidence="8" id="KW-0479">Metal-binding</keyword>
<comment type="pathway">
    <text evidence="3">Carbohydrate metabolism; galactose metabolism.</text>
</comment>
<dbReference type="EC" id="2.7.7.12" evidence="5"/>
<dbReference type="GO" id="GO:0033499">
    <property type="term" value="P:galactose catabolic process via UDP-galactose, Leloir pathway"/>
    <property type="evidence" value="ECO:0007669"/>
    <property type="project" value="TreeGrafter"/>
</dbReference>
<dbReference type="EMBL" id="CAEZST010000008">
    <property type="protein sequence ID" value="CAB4545781.1"/>
    <property type="molecule type" value="Genomic_DNA"/>
</dbReference>
<sequence>MLLIDEWVDSLKARIDGKLFDGRDIFYFDDESSALPNTRKSDSREPAGRPQTAQLRFDALSSEWITVASHRQQRAFLPPAHSCPLCPTTQENLSELPDQFDVAVFENKGPAFGPEANVIDLPNGERFGFSTTSYGRCEVVVFSPDHVGSLSEMPVERVETVIRAWMNRTAELQQIRGVVQVFPFENRGEEIGVTLHHPHGQIYAYPFVTPRTQKLIQSVDSFSGDFFAELVKFEKSGNRTILETENFLAFVPFAARWPIEAHLLPKRQINDLSQLTADEAVELAQVYKRLLQAFDSYYETPTPYISAWHQAPMIEGREKIRLMLQITSPRRAADKLKYLAGSESAMGAFVADIAPEETAARLREVI</sequence>
<keyword evidence="11" id="KW-0119">Carbohydrate metabolism</keyword>
<keyword evidence="6" id="KW-0808">Transferase</keyword>
<organism evidence="15">
    <name type="scientific">freshwater metagenome</name>
    <dbReference type="NCBI Taxonomy" id="449393"/>
    <lineage>
        <taxon>unclassified sequences</taxon>
        <taxon>metagenomes</taxon>
        <taxon>ecological metagenomes</taxon>
    </lineage>
</organism>
<evidence type="ECO:0000256" key="7">
    <source>
        <dbReference type="ARBA" id="ARBA00022695"/>
    </source>
</evidence>
<evidence type="ECO:0000256" key="1">
    <source>
        <dbReference type="ARBA" id="ARBA00001107"/>
    </source>
</evidence>
<dbReference type="InterPro" id="IPR005850">
    <property type="entry name" value="GalP_Utransf_C"/>
</dbReference>
<evidence type="ECO:0000256" key="4">
    <source>
        <dbReference type="ARBA" id="ARBA00010951"/>
    </source>
</evidence>
<evidence type="ECO:0000256" key="9">
    <source>
        <dbReference type="ARBA" id="ARBA00022833"/>
    </source>
</evidence>
<dbReference type="InterPro" id="IPR001937">
    <property type="entry name" value="GalP_UDPtransf1"/>
</dbReference>
<comment type="cofactor">
    <cofactor evidence="2">
        <name>Zn(2+)</name>
        <dbReference type="ChEBI" id="CHEBI:29105"/>
    </cofactor>
</comment>
<evidence type="ECO:0000256" key="11">
    <source>
        <dbReference type="ARBA" id="ARBA00023277"/>
    </source>
</evidence>
<dbReference type="PIRSF" id="PIRSF000808">
    <property type="entry name" value="GalT"/>
    <property type="match status" value="1"/>
</dbReference>
<accession>A0A6J6C331</accession>
<feature type="domain" description="Galactose-1-phosphate uridyl transferase N-terminal" evidence="13">
    <location>
        <begin position="53"/>
        <end position="208"/>
    </location>
</feature>
<name>A0A6J6C331_9ZZZZ</name>
<evidence type="ECO:0000256" key="6">
    <source>
        <dbReference type="ARBA" id="ARBA00022679"/>
    </source>
</evidence>
<dbReference type="PANTHER" id="PTHR11943">
    <property type="entry name" value="GALACTOSE-1-PHOSPHATE URIDYLYLTRANSFERASE"/>
    <property type="match status" value="1"/>
</dbReference>
<evidence type="ECO:0000256" key="5">
    <source>
        <dbReference type="ARBA" id="ARBA00012384"/>
    </source>
</evidence>
<dbReference type="Gene3D" id="3.30.428.10">
    <property type="entry name" value="HIT-like"/>
    <property type="match status" value="2"/>
</dbReference>
<dbReference type="PANTHER" id="PTHR11943:SF1">
    <property type="entry name" value="GALACTOSE-1-PHOSPHATE URIDYLYLTRANSFERASE"/>
    <property type="match status" value="1"/>
</dbReference>
<evidence type="ECO:0000256" key="2">
    <source>
        <dbReference type="ARBA" id="ARBA00001947"/>
    </source>
</evidence>
<evidence type="ECO:0000313" key="15">
    <source>
        <dbReference type="EMBL" id="CAB4545781.1"/>
    </source>
</evidence>